<dbReference type="Proteomes" id="UP001556692">
    <property type="component" value="Unassembled WGS sequence"/>
</dbReference>
<comment type="caution">
    <text evidence="3">The sequence shown here is derived from an EMBL/GenBank/DDBJ whole genome shotgun (WGS) entry which is preliminary data.</text>
</comment>
<evidence type="ECO:0000256" key="1">
    <source>
        <dbReference type="ARBA" id="ARBA00023125"/>
    </source>
</evidence>
<dbReference type="PANTHER" id="PTHR46797:SF1">
    <property type="entry name" value="METHYLPHOSPHONATE SYNTHASE"/>
    <property type="match status" value="1"/>
</dbReference>
<dbReference type="Pfam" id="PF07883">
    <property type="entry name" value="Cupin_2"/>
    <property type="match status" value="1"/>
</dbReference>
<keyword evidence="1" id="KW-0238">DNA-binding</keyword>
<dbReference type="SUPFAM" id="SSF47413">
    <property type="entry name" value="lambda repressor-like DNA-binding domains"/>
    <property type="match status" value="1"/>
</dbReference>
<dbReference type="Gene3D" id="1.10.260.40">
    <property type="entry name" value="lambda repressor-like DNA-binding domains"/>
    <property type="match status" value="1"/>
</dbReference>
<dbReference type="PROSITE" id="PS50943">
    <property type="entry name" value="HTH_CROC1"/>
    <property type="match status" value="1"/>
</dbReference>
<organism evidence="3 4">
    <name type="scientific">Aquibium pacificus</name>
    <dbReference type="NCBI Taxonomy" id="3153579"/>
    <lineage>
        <taxon>Bacteria</taxon>
        <taxon>Pseudomonadati</taxon>
        <taxon>Pseudomonadota</taxon>
        <taxon>Alphaproteobacteria</taxon>
        <taxon>Hyphomicrobiales</taxon>
        <taxon>Phyllobacteriaceae</taxon>
        <taxon>Aquibium</taxon>
    </lineage>
</organism>
<name>A0ABV3SLY8_9HYPH</name>
<evidence type="ECO:0000313" key="4">
    <source>
        <dbReference type="Proteomes" id="UP001556692"/>
    </source>
</evidence>
<dbReference type="PANTHER" id="PTHR46797">
    <property type="entry name" value="HTH-TYPE TRANSCRIPTIONAL REGULATOR"/>
    <property type="match status" value="1"/>
</dbReference>
<accession>A0ABV3SLY8</accession>
<dbReference type="InterPro" id="IPR011051">
    <property type="entry name" value="RmlC_Cupin_sf"/>
</dbReference>
<feature type="domain" description="HTH cro/C1-type" evidence="2">
    <location>
        <begin position="22"/>
        <end position="76"/>
    </location>
</feature>
<dbReference type="CDD" id="cd00093">
    <property type="entry name" value="HTH_XRE"/>
    <property type="match status" value="1"/>
</dbReference>
<dbReference type="InterPro" id="IPR013096">
    <property type="entry name" value="Cupin_2"/>
</dbReference>
<gene>
    <name evidence="3" type="ORF">ABGN05_16955</name>
</gene>
<evidence type="ECO:0000259" key="2">
    <source>
        <dbReference type="PROSITE" id="PS50943"/>
    </source>
</evidence>
<dbReference type="RefSeq" id="WP_367955233.1">
    <property type="nucleotide sequence ID" value="NZ_JBDPGJ010000004.1"/>
</dbReference>
<dbReference type="EMBL" id="JBDPGJ010000004">
    <property type="protein sequence ID" value="MEX0407350.1"/>
    <property type="molecule type" value="Genomic_DNA"/>
</dbReference>
<proteinExistence type="predicted"/>
<keyword evidence="4" id="KW-1185">Reference proteome</keyword>
<sequence length="199" mass="21827">MAAQRETVGVHQMAGETLGERLRMLRRERGFSIADLARTSAVPASTISKIENGLLNPSLVHAINLASALDANLGFLVDRARTRVARSAVVRRGQRGRRDFPEMSMVLEDLNIGFVPGLLEARIGTIGPETHSGSELMSHPGEELVHVLEGSVVFDIDGEVHRLAQGDSLHFKCDIPHRWTNPSKDKAVLLWVFSDGLSF</sequence>
<reference evidence="3 4" key="1">
    <citation type="submission" date="2024-05" db="EMBL/GenBank/DDBJ databases">
        <authorList>
            <person name="Jiang F."/>
        </authorList>
    </citation>
    <scope>NUCLEOTIDE SEQUENCE [LARGE SCALE GENOMIC DNA]</scope>
    <source>
        <strain evidence="3 4">LZ166</strain>
    </source>
</reference>
<dbReference type="InterPro" id="IPR010982">
    <property type="entry name" value="Lambda_DNA-bd_dom_sf"/>
</dbReference>
<dbReference type="Gene3D" id="2.60.120.10">
    <property type="entry name" value="Jelly Rolls"/>
    <property type="match status" value="1"/>
</dbReference>
<dbReference type="InterPro" id="IPR014710">
    <property type="entry name" value="RmlC-like_jellyroll"/>
</dbReference>
<dbReference type="SUPFAM" id="SSF51182">
    <property type="entry name" value="RmlC-like cupins"/>
    <property type="match status" value="1"/>
</dbReference>
<dbReference type="InterPro" id="IPR050807">
    <property type="entry name" value="TransReg_Diox_bact_type"/>
</dbReference>
<dbReference type="Pfam" id="PF13560">
    <property type="entry name" value="HTH_31"/>
    <property type="match status" value="1"/>
</dbReference>
<evidence type="ECO:0000313" key="3">
    <source>
        <dbReference type="EMBL" id="MEX0407350.1"/>
    </source>
</evidence>
<dbReference type="SMART" id="SM00530">
    <property type="entry name" value="HTH_XRE"/>
    <property type="match status" value="1"/>
</dbReference>
<protein>
    <submittedName>
        <fullName evidence="3">XRE family transcriptional regulator</fullName>
    </submittedName>
</protein>
<dbReference type="CDD" id="cd02209">
    <property type="entry name" value="cupin_XRE_C"/>
    <property type="match status" value="1"/>
</dbReference>
<dbReference type="InterPro" id="IPR001387">
    <property type="entry name" value="Cro/C1-type_HTH"/>
</dbReference>